<dbReference type="InterPro" id="IPR043502">
    <property type="entry name" value="DNA/RNA_pol_sf"/>
</dbReference>
<accession>A0ABM3R9A3</accession>
<evidence type="ECO:0000313" key="2">
    <source>
        <dbReference type="RefSeq" id="XP_056692193.1"/>
    </source>
</evidence>
<dbReference type="Proteomes" id="UP000813463">
    <property type="component" value="Chromosome 2"/>
</dbReference>
<dbReference type="Gene3D" id="3.30.70.270">
    <property type="match status" value="1"/>
</dbReference>
<keyword evidence="1" id="KW-1185">Reference proteome</keyword>
<dbReference type="InterPro" id="IPR043128">
    <property type="entry name" value="Rev_trsase/Diguanyl_cyclase"/>
</dbReference>
<dbReference type="PANTHER" id="PTHR24559:SF444">
    <property type="entry name" value="REVERSE TRANSCRIPTASE DOMAIN-CONTAINING PROTEIN"/>
    <property type="match status" value="1"/>
</dbReference>
<reference evidence="1" key="1">
    <citation type="journal article" date="2021" name="Nat. Commun.">
        <title>Genomic analyses provide insights into spinach domestication and the genetic basis of agronomic traits.</title>
        <authorList>
            <person name="Cai X."/>
            <person name="Sun X."/>
            <person name="Xu C."/>
            <person name="Sun H."/>
            <person name="Wang X."/>
            <person name="Ge C."/>
            <person name="Zhang Z."/>
            <person name="Wang Q."/>
            <person name="Fei Z."/>
            <person name="Jiao C."/>
            <person name="Wang Q."/>
        </authorList>
    </citation>
    <scope>NUCLEOTIDE SEQUENCE [LARGE SCALE GENOMIC DNA]</scope>
    <source>
        <strain evidence="1">cv. Varoflay</strain>
    </source>
</reference>
<sequence>MQDVVKDEVVKLLDAGILYAIADFKWVSPVQASEFFYKERSFSHPFIDQMLEILAYHKYFCYLDGYFGFSKIPKHLDDQEKTTFTCPYALWHIWKNRNTPVFELKMVNAFSLKGGSFTANQN</sequence>
<evidence type="ECO:0000313" key="1">
    <source>
        <dbReference type="Proteomes" id="UP000813463"/>
    </source>
</evidence>
<organism evidence="1 2">
    <name type="scientific">Spinacia oleracea</name>
    <name type="common">Spinach</name>
    <dbReference type="NCBI Taxonomy" id="3562"/>
    <lineage>
        <taxon>Eukaryota</taxon>
        <taxon>Viridiplantae</taxon>
        <taxon>Streptophyta</taxon>
        <taxon>Embryophyta</taxon>
        <taxon>Tracheophyta</taxon>
        <taxon>Spermatophyta</taxon>
        <taxon>Magnoliopsida</taxon>
        <taxon>eudicotyledons</taxon>
        <taxon>Gunneridae</taxon>
        <taxon>Pentapetalae</taxon>
        <taxon>Caryophyllales</taxon>
        <taxon>Chenopodiaceae</taxon>
        <taxon>Chenopodioideae</taxon>
        <taxon>Anserineae</taxon>
        <taxon>Spinacia</taxon>
    </lineage>
</organism>
<protein>
    <submittedName>
        <fullName evidence="2">Uncharacterized protein</fullName>
    </submittedName>
</protein>
<reference evidence="2" key="2">
    <citation type="submission" date="2025-08" db="UniProtKB">
        <authorList>
            <consortium name="RefSeq"/>
        </authorList>
    </citation>
    <scope>IDENTIFICATION</scope>
    <source>
        <tissue evidence="2">Leaf</tissue>
    </source>
</reference>
<proteinExistence type="predicted"/>
<dbReference type="InterPro" id="IPR053134">
    <property type="entry name" value="RNA-dir_DNA_polymerase"/>
</dbReference>
<gene>
    <name evidence="2" type="primary">LOC130467644</name>
</gene>
<dbReference type="SUPFAM" id="SSF56672">
    <property type="entry name" value="DNA/RNA polymerases"/>
    <property type="match status" value="1"/>
</dbReference>
<name>A0ABM3R9A3_SPIOL</name>
<dbReference type="Gene3D" id="3.10.10.10">
    <property type="entry name" value="HIV Type 1 Reverse Transcriptase, subunit A, domain 1"/>
    <property type="match status" value="1"/>
</dbReference>
<dbReference type="PANTHER" id="PTHR24559">
    <property type="entry name" value="TRANSPOSON TY3-I GAG-POL POLYPROTEIN"/>
    <property type="match status" value="1"/>
</dbReference>
<dbReference type="RefSeq" id="XP_056692193.1">
    <property type="nucleotide sequence ID" value="XM_056836215.1"/>
</dbReference>
<dbReference type="GeneID" id="130467644"/>